<feature type="compositionally biased region" description="Low complexity" evidence="1">
    <location>
        <begin position="350"/>
        <end position="361"/>
    </location>
</feature>
<comment type="caution">
    <text evidence="2">The sequence shown here is derived from an EMBL/GenBank/DDBJ whole genome shotgun (WGS) entry which is preliminary data.</text>
</comment>
<evidence type="ECO:0000313" key="2">
    <source>
        <dbReference type="EMBL" id="GMM48335.1"/>
    </source>
</evidence>
<evidence type="ECO:0000313" key="3">
    <source>
        <dbReference type="Proteomes" id="UP001378960"/>
    </source>
</evidence>
<feature type="region of interest" description="Disordered" evidence="1">
    <location>
        <begin position="414"/>
        <end position="468"/>
    </location>
</feature>
<evidence type="ECO:0000256" key="1">
    <source>
        <dbReference type="SAM" id="MobiDB-lite"/>
    </source>
</evidence>
<feature type="region of interest" description="Disordered" evidence="1">
    <location>
        <begin position="1"/>
        <end position="20"/>
    </location>
</feature>
<dbReference type="Pfam" id="PF10330">
    <property type="entry name" value="Stb3"/>
    <property type="match status" value="1"/>
</dbReference>
<name>A0AAV5RAF4_PICKL</name>
<feature type="compositionally biased region" description="Low complexity" evidence="1">
    <location>
        <begin position="414"/>
        <end position="426"/>
    </location>
</feature>
<accession>A0AAV5RAF4</accession>
<dbReference type="PANTHER" id="PTHR28164">
    <property type="entry name" value="PROTEIN STB3"/>
    <property type="match status" value="1"/>
</dbReference>
<dbReference type="Proteomes" id="UP001378960">
    <property type="component" value="Unassembled WGS sequence"/>
</dbReference>
<dbReference type="GO" id="GO:0000432">
    <property type="term" value="P:positive regulation of transcription from RNA polymerase II promoter by glucose"/>
    <property type="evidence" value="ECO:0007669"/>
    <property type="project" value="TreeGrafter"/>
</dbReference>
<organism evidence="2 3">
    <name type="scientific">Pichia kluyveri</name>
    <name type="common">Yeast</name>
    <dbReference type="NCBI Taxonomy" id="36015"/>
    <lineage>
        <taxon>Eukaryota</taxon>
        <taxon>Fungi</taxon>
        <taxon>Dikarya</taxon>
        <taxon>Ascomycota</taxon>
        <taxon>Saccharomycotina</taxon>
        <taxon>Pichiomycetes</taxon>
        <taxon>Pichiales</taxon>
        <taxon>Pichiaceae</taxon>
        <taxon>Pichia</taxon>
    </lineage>
</organism>
<feature type="compositionally biased region" description="Low complexity" evidence="1">
    <location>
        <begin position="199"/>
        <end position="232"/>
    </location>
</feature>
<feature type="region of interest" description="Disordered" evidence="1">
    <location>
        <begin position="48"/>
        <end position="100"/>
    </location>
</feature>
<dbReference type="GO" id="GO:0005634">
    <property type="term" value="C:nucleus"/>
    <property type="evidence" value="ECO:0007669"/>
    <property type="project" value="TreeGrafter"/>
</dbReference>
<feature type="compositionally biased region" description="Basic and acidic residues" evidence="1">
    <location>
        <begin position="1"/>
        <end position="18"/>
    </location>
</feature>
<feature type="compositionally biased region" description="Polar residues" evidence="1">
    <location>
        <begin position="233"/>
        <end position="243"/>
    </location>
</feature>
<feature type="region of interest" description="Disordered" evidence="1">
    <location>
        <begin position="199"/>
        <end position="243"/>
    </location>
</feature>
<dbReference type="PANTHER" id="PTHR28164:SF1">
    <property type="entry name" value="PROTEIN STB3"/>
    <property type="match status" value="1"/>
</dbReference>
<feature type="region of interest" description="Disordered" evidence="1">
    <location>
        <begin position="338"/>
        <end position="391"/>
    </location>
</feature>
<protein>
    <submittedName>
        <fullName evidence="2">Stb3 protein</fullName>
    </submittedName>
</protein>
<feature type="compositionally biased region" description="Basic and acidic residues" evidence="1">
    <location>
        <begin position="453"/>
        <end position="468"/>
    </location>
</feature>
<dbReference type="AlphaFoldDB" id="A0AAV5RAF4"/>
<feature type="compositionally biased region" description="Acidic residues" evidence="1">
    <location>
        <begin position="436"/>
        <end position="452"/>
    </location>
</feature>
<dbReference type="InterPro" id="IPR018818">
    <property type="entry name" value="Stb3"/>
</dbReference>
<reference evidence="2 3" key="1">
    <citation type="journal article" date="2023" name="Elife">
        <title>Identification of key yeast species and microbe-microbe interactions impacting larval growth of Drosophila in the wild.</title>
        <authorList>
            <person name="Mure A."/>
            <person name="Sugiura Y."/>
            <person name="Maeda R."/>
            <person name="Honda K."/>
            <person name="Sakurai N."/>
            <person name="Takahashi Y."/>
            <person name="Watada M."/>
            <person name="Katoh T."/>
            <person name="Gotoh A."/>
            <person name="Gotoh Y."/>
            <person name="Taniguchi I."/>
            <person name="Nakamura K."/>
            <person name="Hayashi T."/>
            <person name="Katayama T."/>
            <person name="Uemura T."/>
            <person name="Hattori Y."/>
        </authorList>
    </citation>
    <scope>NUCLEOTIDE SEQUENCE [LARGE SCALE GENOMIC DNA]</scope>
    <source>
        <strain evidence="2 3">PK-24</strain>
    </source>
</reference>
<sequence>MLPHRSSDDGNLIDDKISSPHLPIVPNINNLLNNPINTTSSSLPLSNISFSSSPSPPPTATSNLIQSPTNNTSTTVPTLKKKQRRKSSTNEEKFLLSTSSPEGIATANEITPNRIANILLNEGPLPIRHLTGHLIKQVPLFGNLSLSKQRRLIMSSLESGDIENNCIFEKIGWGQWEAKVVDKEIVEAKIKSAALNANANTNTNANNNNSNIEHNVDNITTSNTNTINDNVSRPISSSSQTSYYDHNKISASSLRRESISNAILDHQIKMPISPTLAPIQDFRNSLKTYGNVNEAIDSSTSGDDFDDLDDIDDNINNVNSHNNNNNNIQFYNRMTNRSSSFSTNKMPNIRSPSVSSSHRPSFAGIVKPRKPRSSFTQHSLEVQLDDAPLERRESRVSFSNSANLSRQSFLRTNISPHFSNNNSSISFHDKDNENVIIDDDDDDENDENDENENENHDSSNDQHNIHDNDTLTSLKNYKYSNTNNSDINYINNNDDASNFTDEEDWKSVGATFLKNNRQSSIVTPPTPMDSGKSPEELAAIALMDLKTV</sequence>
<proteinExistence type="predicted"/>
<gene>
    <name evidence="2" type="ORF">DAPK24_049330</name>
</gene>
<keyword evidence="3" id="KW-1185">Reference proteome</keyword>
<dbReference type="GO" id="GO:0043565">
    <property type="term" value="F:sequence-specific DNA binding"/>
    <property type="evidence" value="ECO:0007669"/>
    <property type="project" value="TreeGrafter"/>
</dbReference>
<dbReference type="EMBL" id="BTGB01000009">
    <property type="protein sequence ID" value="GMM48335.1"/>
    <property type="molecule type" value="Genomic_DNA"/>
</dbReference>
<feature type="compositionally biased region" description="Low complexity" evidence="1">
    <location>
        <begin position="60"/>
        <end position="78"/>
    </location>
</feature>